<keyword evidence="2" id="KW-1185">Reference proteome</keyword>
<sequence length="136" mass="15028">MIRFYAIPPVEAVRYWPAVEGHLRRACERSVGDISTDTLLADCRAGAAHLLLTCRDDTILAAAVARFCLQADGTVACELVAAGGGSLRAWQHVIPDFEAWARHLGAMSVRLCGRPGWERIFRGYHRRPLISLSKDL</sequence>
<dbReference type="Proteomes" id="UP001055093">
    <property type="component" value="Unassembled WGS sequence"/>
</dbReference>
<comment type="caution">
    <text evidence="1">The sequence shown here is derived from an EMBL/GenBank/DDBJ whole genome shotgun (WGS) entry which is preliminary data.</text>
</comment>
<accession>A0ABQ4UR83</accession>
<evidence type="ECO:0000313" key="1">
    <source>
        <dbReference type="EMBL" id="GJE74495.1"/>
    </source>
</evidence>
<organism evidence="1 2">
    <name type="scientific">Methylorubrum suomiense</name>
    <dbReference type="NCBI Taxonomy" id="144191"/>
    <lineage>
        <taxon>Bacteria</taxon>
        <taxon>Pseudomonadati</taxon>
        <taxon>Pseudomonadota</taxon>
        <taxon>Alphaproteobacteria</taxon>
        <taxon>Hyphomicrobiales</taxon>
        <taxon>Methylobacteriaceae</taxon>
        <taxon>Methylorubrum</taxon>
    </lineage>
</organism>
<name>A0ABQ4UR83_9HYPH</name>
<dbReference type="EMBL" id="BPRE01000002">
    <property type="protein sequence ID" value="GJE74495.1"/>
    <property type="molecule type" value="Genomic_DNA"/>
</dbReference>
<reference evidence="1" key="1">
    <citation type="journal article" date="2021" name="Front. Microbiol.">
        <title>Comprehensive Comparative Genomics and Phenotyping of Methylobacterium Species.</title>
        <authorList>
            <person name="Alessa O."/>
            <person name="Ogura Y."/>
            <person name="Fujitani Y."/>
            <person name="Takami H."/>
            <person name="Hayashi T."/>
            <person name="Sahin N."/>
            <person name="Tani A."/>
        </authorList>
    </citation>
    <scope>NUCLEOTIDE SEQUENCE</scope>
    <source>
        <strain evidence="1">DSM 14458</strain>
    </source>
</reference>
<proteinExistence type="predicted"/>
<reference evidence="1" key="2">
    <citation type="submission" date="2021-08" db="EMBL/GenBank/DDBJ databases">
        <authorList>
            <person name="Tani A."/>
            <person name="Ola A."/>
            <person name="Ogura Y."/>
            <person name="Katsura K."/>
            <person name="Hayashi T."/>
        </authorList>
    </citation>
    <scope>NUCLEOTIDE SEQUENCE</scope>
    <source>
        <strain evidence="1">DSM 14458</strain>
    </source>
</reference>
<protein>
    <submittedName>
        <fullName evidence="1">Uncharacterized protein</fullName>
    </submittedName>
</protein>
<evidence type="ECO:0000313" key="2">
    <source>
        <dbReference type="Proteomes" id="UP001055093"/>
    </source>
</evidence>
<gene>
    <name evidence="1" type="ORF">BGCPKDLD_1066</name>
</gene>
<dbReference type="RefSeq" id="WP_238307691.1">
    <property type="nucleotide sequence ID" value="NZ_BPRE01000002.1"/>
</dbReference>